<dbReference type="AlphaFoldDB" id="A0A2P2IZL1"/>
<sequence>MKIYRLTLGFIPLLTICNDDSKYIIHVQCHV</sequence>
<evidence type="ECO:0000313" key="1">
    <source>
        <dbReference type="EMBL" id="MBW86655.1"/>
    </source>
</evidence>
<reference evidence="1" key="1">
    <citation type="submission" date="2018-02" db="EMBL/GenBank/DDBJ databases">
        <title>Rhizophora mucronata_Transcriptome.</title>
        <authorList>
            <person name="Meera S.P."/>
            <person name="Sreeshan A."/>
            <person name="Augustine A."/>
        </authorList>
    </citation>
    <scope>NUCLEOTIDE SEQUENCE</scope>
    <source>
        <tissue evidence="1">Leaf</tissue>
    </source>
</reference>
<organism evidence="1">
    <name type="scientific">Rhizophora mucronata</name>
    <name type="common">Asiatic mangrove</name>
    <dbReference type="NCBI Taxonomy" id="61149"/>
    <lineage>
        <taxon>Eukaryota</taxon>
        <taxon>Viridiplantae</taxon>
        <taxon>Streptophyta</taxon>
        <taxon>Embryophyta</taxon>
        <taxon>Tracheophyta</taxon>
        <taxon>Spermatophyta</taxon>
        <taxon>Magnoliopsida</taxon>
        <taxon>eudicotyledons</taxon>
        <taxon>Gunneridae</taxon>
        <taxon>Pentapetalae</taxon>
        <taxon>rosids</taxon>
        <taxon>fabids</taxon>
        <taxon>Malpighiales</taxon>
        <taxon>Rhizophoraceae</taxon>
        <taxon>Rhizophora</taxon>
    </lineage>
</organism>
<dbReference type="EMBL" id="GGEC01006172">
    <property type="protein sequence ID" value="MBW86655.1"/>
    <property type="molecule type" value="Transcribed_RNA"/>
</dbReference>
<protein>
    <submittedName>
        <fullName evidence="1">Uncharacterized protein</fullName>
    </submittedName>
</protein>
<name>A0A2P2IZL1_RHIMU</name>
<accession>A0A2P2IZL1</accession>
<proteinExistence type="predicted"/>